<feature type="domain" description="RCK N-terminal" evidence="14">
    <location>
        <begin position="703"/>
        <end position="819"/>
    </location>
</feature>
<dbReference type="Gene3D" id="3.40.50.720">
    <property type="entry name" value="NAD(P)-binding Rossmann-like Domain"/>
    <property type="match status" value="2"/>
</dbReference>
<dbReference type="STRING" id="1202772.A0A1V9ZKQ8"/>
<proteinExistence type="predicted"/>
<keyword evidence="16" id="KW-1185">Reference proteome</keyword>
<evidence type="ECO:0000256" key="11">
    <source>
        <dbReference type="SAM" id="Phobius"/>
    </source>
</evidence>
<evidence type="ECO:0000259" key="14">
    <source>
        <dbReference type="Pfam" id="PF22614"/>
    </source>
</evidence>
<dbReference type="Gene3D" id="1.20.120.350">
    <property type="entry name" value="Voltage-gated potassium channels. Chain C"/>
    <property type="match status" value="1"/>
</dbReference>
<dbReference type="InterPro" id="IPR005821">
    <property type="entry name" value="Ion_trans_dom"/>
</dbReference>
<dbReference type="InterPro" id="IPR003929">
    <property type="entry name" value="K_chnl_BK_asu"/>
</dbReference>
<feature type="transmembrane region" description="Helical" evidence="11">
    <location>
        <begin position="295"/>
        <end position="318"/>
    </location>
</feature>
<dbReference type="PANTHER" id="PTHR10027">
    <property type="entry name" value="CALCIUM-ACTIVATED POTASSIUM CHANNEL ALPHA CHAIN"/>
    <property type="match status" value="1"/>
</dbReference>
<feature type="domain" description="RCK N-terminal" evidence="14">
    <location>
        <begin position="345"/>
        <end position="451"/>
    </location>
</feature>
<sequence length="1007" mass="113636">MHAGRQLLRWCTARFEQRLRWLAVLRYLWYEDLQLKPWWPRDPFFPKRGRESIREYTQHTLEQSLAGSTLNAIMIGLSFIMVYLYIHVVWTSGDNVPSAGISLATKIIGAIFTLDYMVRLYAAPLRGSYMTSLASAFDLICIIPTWVEISTTQAQLAAFAQQSPNNKQLVLFLRVLKAFRILRSYRLLRFTTSLVQRQVLATLLTAICTIVSMSGAMQIIELCPDQCVAWNCQDSLRHDGLKCANVHLCSLGLGASLGCCHCQSRPLFDWMYCIAVSMTTVGYGDIAPKTRLGRLAMGCMILFTFVVLPLQVNALVALMSERSKFTTRYSEYKRHPTAVLLSVSDGINPTMLRHFLREFFHPDSPNWNENVVILHLKPPGPEMLKIIHQYEPRVTYIIGSPLNVYDQKRAALREAVACFITTSRSGADVDQKCSLLTAVCRRIMAPTVPILTQVLSTGSVQHCIFSGATCVVSVEQIKLSLLSKSISVVGASTLLANLMTTVAPSFELPKPKTSWENAYLHGLRQEIYLMDLPPQFADLTYGELVLFLFQRLSVICIAAETDEGPHFLHMDHKLPVYEDSTCHVYVIASGGSAKDDVRKISLDDVRTFQWELHLTEPRMRTRTVVRSQHDIEVSRQRIDAKKRQMLKMPVFMKYLASSRTSQASAAVEALRRTTRSSSLTKTAPRDAKSPFELFLEKPLPENLRRHIIIIGIPYSLFDIVTAIKSLKTDPKEGPPAIIVLSQHKMTEATYKSIFWFAGSIYFFQGSALSASDLQHVSIQRARAIIVLGSVLSTRKLLDDNMVDADAITTVRYIIEACQHNKVKPNMIVELEKQSNVKFLSRLVQSTYRPPVQLRSPLSTVRRIHTVADDDDEEEVEANTTPFLDLPHIFEPPYVSGRVYVSGLLDHVMSEWYRKPYIVQILEMLLHGHTTDVSKQRQLFQAPLPFALYGKTFAEAFSRMLKADVICIGVLHGCGGANYVCTNPRPDTVLFKDDRLFLVGEPSDVVPI</sequence>
<keyword evidence="5" id="KW-0631">Potassium channel</keyword>
<feature type="domain" description="Ion transport" evidence="12">
    <location>
        <begin position="95"/>
        <end position="321"/>
    </location>
</feature>
<evidence type="ECO:0000256" key="8">
    <source>
        <dbReference type="ARBA" id="ARBA00023065"/>
    </source>
</evidence>
<keyword evidence="7 11" id="KW-1133">Transmembrane helix</keyword>
<dbReference type="Proteomes" id="UP000243579">
    <property type="component" value="Unassembled WGS sequence"/>
</dbReference>
<evidence type="ECO:0000256" key="2">
    <source>
        <dbReference type="ARBA" id="ARBA00022448"/>
    </source>
</evidence>
<evidence type="ECO:0000256" key="4">
    <source>
        <dbReference type="ARBA" id="ARBA00022692"/>
    </source>
</evidence>
<evidence type="ECO:0000256" key="1">
    <source>
        <dbReference type="ARBA" id="ARBA00004141"/>
    </source>
</evidence>
<keyword evidence="9 11" id="KW-0472">Membrane</keyword>
<evidence type="ECO:0000256" key="10">
    <source>
        <dbReference type="ARBA" id="ARBA00023303"/>
    </source>
</evidence>
<evidence type="ECO:0000313" key="16">
    <source>
        <dbReference type="Proteomes" id="UP000243579"/>
    </source>
</evidence>
<dbReference type="Gene3D" id="1.10.287.70">
    <property type="match status" value="1"/>
</dbReference>
<evidence type="ECO:0000256" key="7">
    <source>
        <dbReference type="ARBA" id="ARBA00022989"/>
    </source>
</evidence>
<dbReference type="GO" id="GO:0005267">
    <property type="term" value="F:potassium channel activity"/>
    <property type="evidence" value="ECO:0007669"/>
    <property type="project" value="UniProtKB-KW"/>
</dbReference>
<keyword evidence="10 15" id="KW-0407">Ion channel</keyword>
<keyword evidence="3" id="KW-0633">Potassium transport</keyword>
<dbReference type="Pfam" id="PF00520">
    <property type="entry name" value="Ion_trans"/>
    <property type="match status" value="1"/>
</dbReference>
<name>A0A1V9ZKQ8_ACHHY</name>
<dbReference type="PRINTS" id="PR00169">
    <property type="entry name" value="KCHANNEL"/>
</dbReference>
<dbReference type="PANTHER" id="PTHR10027:SF10">
    <property type="entry name" value="SLOWPOKE 2, ISOFORM D"/>
    <property type="match status" value="1"/>
</dbReference>
<dbReference type="Pfam" id="PF22614">
    <property type="entry name" value="Slo-like_RCK"/>
    <property type="match status" value="2"/>
</dbReference>
<dbReference type="SUPFAM" id="SSF81324">
    <property type="entry name" value="Voltage-gated potassium channels"/>
    <property type="match status" value="1"/>
</dbReference>
<feature type="transmembrane region" description="Helical" evidence="11">
    <location>
        <begin position="64"/>
        <end position="86"/>
    </location>
</feature>
<dbReference type="InterPro" id="IPR047871">
    <property type="entry name" value="K_chnl_Slo-like"/>
</dbReference>
<evidence type="ECO:0000259" key="13">
    <source>
        <dbReference type="Pfam" id="PF03493"/>
    </source>
</evidence>
<feature type="domain" description="Calcium-activated potassium channel BK alpha subunit" evidence="13">
    <location>
        <begin position="471"/>
        <end position="558"/>
    </location>
</feature>
<keyword evidence="6" id="KW-0630">Potassium</keyword>
<dbReference type="OrthoDB" id="74819at2759"/>
<accession>A0A1V9ZKQ8</accession>
<dbReference type="InterPro" id="IPR003148">
    <property type="entry name" value="RCK_N"/>
</dbReference>
<feature type="transmembrane region" description="Helical" evidence="11">
    <location>
        <begin position="98"/>
        <end position="118"/>
    </location>
</feature>
<comment type="caution">
    <text evidence="15">The sequence shown here is derived from an EMBL/GenBank/DDBJ whole genome shotgun (WGS) entry which is preliminary data.</text>
</comment>
<comment type="subcellular location">
    <subcellularLocation>
        <location evidence="1">Membrane</location>
        <topology evidence="1">Multi-pass membrane protein</topology>
    </subcellularLocation>
</comment>
<evidence type="ECO:0000259" key="12">
    <source>
        <dbReference type="Pfam" id="PF00520"/>
    </source>
</evidence>
<dbReference type="Pfam" id="PF03493">
    <property type="entry name" value="BK_channel_a"/>
    <property type="match status" value="1"/>
</dbReference>
<dbReference type="InterPro" id="IPR027359">
    <property type="entry name" value="Volt_channel_dom_sf"/>
</dbReference>
<keyword evidence="4 11" id="KW-0812">Transmembrane</keyword>
<dbReference type="AlphaFoldDB" id="A0A1V9ZKQ8"/>
<dbReference type="EMBL" id="JNBR01000082">
    <property type="protein sequence ID" value="OQR98584.1"/>
    <property type="molecule type" value="Genomic_DNA"/>
</dbReference>
<reference evidence="15 16" key="1">
    <citation type="journal article" date="2014" name="Genome Biol. Evol.">
        <title>The secreted proteins of Achlya hypogyna and Thraustotheca clavata identify the ancestral oomycete secretome and reveal gene acquisitions by horizontal gene transfer.</title>
        <authorList>
            <person name="Misner I."/>
            <person name="Blouin N."/>
            <person name="Leonard G."/>
            <person name="Richards T.A."/>
            <person name="Lane C.E."/>
        </authorList>
    </citation>
    <scope>NUCLEOTIDE SEQUENCE [LARGE SCALE GENOMIC DNA]</scope>
    <source>
        <strain evidence="15 16">ATCC 48635</strain>
    </source>
</reference>
<evidence type="ECO:0000313" key="15">
    <source>
        <dbReference type="EMBL" id="OQR98584.1"/>
    </source>
</evidence>
<evidence type="ECO:0000256" key="3">
    <source>
        <dbReference type="ARBA" id="ARBA00022538"/>
    </source>
</evidence>
<keyword evidence="2" id="KW-0813">Transport</keyword>
<keyword evidence="8" id="KW-0406">Ion transport</keyword>
<evidence type="ECO:0000256" key="6">
    <source>
        <dbReference type="ARBA" id="ARBA00022958"/>
    </source>
</evidence>
<dbReference type="GO" id="GO:0016020">
    <property type="term" value="C:membrane"/>
    <property type="evidence" value="ECO:0007669"/>
    <property type="project" value="UniProtKB-SubCell"/>
</dbReference>
<evidence type="ECO:0000256" key="9">
    <source>
        <dbReference type="ARBA" id="ARBA00023136"/>
    </source>
</evidence>
<evidence type="ECO:0000256" key="5">
    <source>
        <dbReference type="ARBA" id="ARBA00022826"/>
    </source>
</evidence>
<gene>
    <name evidence="15" type="ORF">ACHHYP_08390</name>
</gene>
<organism evidence="15 16">
    <name type="scientific">Achlya hypogyna</name>
    <name type="common">Oomycete</name>
    <name type="synonym">Protoachlya hypogyna</name>
    <dbReference type="NCBI Taxonomy" id="1202772"/>
    <lineage>
        <taxon>Eukaryota</taxon>
        <taxon>Sar</taxon>
        <taxon>Stramenopiles</taxon>
        <taxon>Oomycota</taxon>
        <taxon>Saprolegniomycetes</taxon>
        <taxon>Saprolegniales</taxon>
        <taxon>Achlyaceae</taxon>
        <taxon>Achlya</taxon>
    </lineage>
</organism>
<protein>
    <submittedName>
        <fullName evidence="15">Calcium-activated potassium channel subunit alpha-1</fullName>
    </submittedName>
</protein>